<dbReference type="Gene3D" id="3.40.50.300">
    <property type="entry name" value="P-loop containing nucleotide triphosphate hydrolases"/>
    <property type="match status" value="1"/>
</dbReference>
<accession>A0ABZ1SPZ9</accession>
<keyword evidence="8" id="KW-0267">Excision nuclease</keyword>
<evidence type="ECO:0000256" key="12">
    <source>
        <dbReference type="ARBA" id="ARBA00039316"/>
    </source>
</evidence>
<dbReference type="Gene3D" id="1.20.1580.10">
    <property type="entry name" value="ABC transporter ATPase like domain"/>
    <property type="match status" value="1"/>
</dbReference>
<evidence type="ECO:0000313" key="16">
    <source>
        <dbReference type="Proteomes" id="UP001432011"/>
    </source>
</evidence>
<evidence type="ECO:0000256" key="7">
    <source>
        <dbReference type="ARBA" id="ARBA00022840"/>
    </source>
</evidence>
<evidence type="ECO:0000256" key="3">
    <source>
        <dbReference type="ARBA" id="ARBA00022737"/>
    </source>
</evidence>
<keyword evidence="5" id="KW-0227">DNA damage</keyword>
<evidence type="ECO:0000256" key="13">
    <source>
        <dbReference type="ARBA" id="ARBA00042156"/>
    </source>
</evidence>
<keyword evidence="4" id="KW-0547">Nucleotide-binding</keyword>
<proteinExistence type="inferred from homology"/>
<sequence>MDGQEVVCEACEGRRFTPEVLAYTVDGLSIADVDALSVDQARRRLSDTAVDRALRHLSQAGLGYLRLGQSLTTLSGGECQRLKIAKELRDAERPTTYVLDEPTTGLHMSDIDGLLRVLDALVDRGHTVVVIEHNLDVVRQADWLIDLGPGPGRHGGRVLYQGHVADYPPDAGTPTARALAAHR</sequence>
<dbReference type="PANTHER" id="PTHR43152:SF3">
    <property type="entry name" value="UVRABC SYSTEM PROTEIN A"/>
    <property type="match status" value="1"/>
</dbReference>
<comment type="similarity">
    <text evidence="11">Belongs to the ABC transporter superfamily. UvrA family.</text>
</comment>
<dbReference type="PANTHER" id="PTHR43152">
    <property type="entry name" value="UVRABC SYSTEM PROTEIN A"/>
    <property type="match status" value="1"/>
</dbReference>
<dbReference type="SUPFAM" id="SSF52540">
    <property type="entry name" value="P-loop containing nucleoside triphosphate hydrolases"/>
    <property type="match status" value="1"/>
</dbReference>
<keyword evidence="9" id="KW-0238">DNA-binding</keyword>
<keyword evidence="7 15" id="KW-0067">ATP-binding</keyword>
<evidence type="ECO:0000256" key="11">
    <source>
        <dbReference type="ARBA" id="ARBA00038000"/>
    </source>
</evidence>
<evidence type="ECO:0000256" key="5">
    <source>
        <dbReference type="ARBA" id="ARBA00022763"/>
    </source>
</evidence>
<evidence type="ECO:0000256" key="8">
    <source>
        <dbReference type="ARBA" id="ARBA00022881"/>
    </source>
</evidence>
<feature type="domain" description="ABC transporter" evidence="14">
    <location>
        <begin position="45"/>
        <end position="104"/>
    </location>
</feature>
<evidence type="ECO:0000256" key="1">
    <source>
        <dbReference type="ARBA" id="ARBA00004496"/>
    </source>
</evidence>
<comment type="subcellular location">
    <subcellularLocation>
        <location evidence="1">Cytoplasm</location>
    </subcellularLocation>
</comment>
<reference evidence="15" key="1">
    <citation type="submission" date="2022-10" db="EMBL/GenBank/DDBJ databases">
        <title>The complete genomes of actinobacterial strains from the NBC collection.</title>
        <authorList>
            <person name="Joergensen T.S."/>
            <person name="Alvarez Arevalo M."/>
            <person name="Sterndorff E.B."/>
            <person name="Faurdal D."/>
            <person name="Vuksanovic O."/>
            <person name="Mourched A.-S."/>
            <person name="Charusanti P."/>
            <person name="Shaw S."/>
            <person name="Blin K."/>
            <person name="Weber T."/>
        </authorList>
    </citation>
    <scope>NUCLEOTIDE SEQUENCE</scope>
    <source>
        <strain evidence="15">NBC_00254</strain>
    </source>
</reference>
<dbReference type="GO" id="GO:0005524">
    <property type="term" value="F:ATP binding"/>
    <property type="evidence" value="ECO:0007669"/>
    <property type="project" value="UniProtKB-KW"/>
</dbReference>
<evidence type="ECO:0000256" key="2">
    <source>
        <dbReference type="ARBA" id="ARBA00022490"/>
    </source>
</evidence>
<dbReference type="Pfam" id="PF00005">
    <property type="entry name" value="ABC_tran"/>
    <property type="match status" value="1"/>
</dbReference>
<keyword evidence="3" id="KW-0677">Repeat</keyword>
<evidence type="ECO:0000259" key="14">
    <source>
        <dbReference type="Pfam" id="PF00005"/>
    </source>
</evidence>
<keyword evidence="16" id="KW-1185">Reference proteome</keyword>
<evidence type="ECO:0000313" key="15">
    <source>
        <dbReference type="EMBL" id="WUP74816.1"/>
    </source>
</evidence>
<name>A0ABZ1SPZ9_9ACTN</name>
<dbReference type="InterPro" id="IPR027417">
    <property type="entry name" value="P-loop_NTPase"/>
</dbReference>
<organism evidence="15 16">
    <name type="scientific">Microbispora hainanensis</name>
    <dbReference type="NCBI Taxonomy" id="568844"/>
    <lineage>
        <taxon>Bacteria</taxon>
        <taxon>Bacillati</taxon>
        <taxon>Actinomycetota</taxon>
        <taxon>Actinomycetes</taxon>
        <taxon>Streptosporangiales</taxon>
        <taxon>Streptosporangiaceae</taxon>
        <taxon>Microbispora</taxon>
    </lineage>
</organism>
<evidence type="ECO:0000256" key="9">
    <source>
        <dbReference type="ARBA" id="ARBA00023125"/>
    </source>
</evidence>
<evidence type="ECO:0000256" key="4">
    <source>
        <dbReference type="ARBA" id="ARBA00022741"/>
    </source>
</evidence>
<protein>
    <recommendedName>
        <fullName evidence="12">UvrABC system protein A</fullName>
    </recommendedName>
    <alternativeName>
        <fullName evidence="13">Excinuclease ABC subunit A</fullName>
    </alternativeName>
</protein>
<gene>
    <name evidence="15" type="ORF">OG913_36575</name>
</gene>
<dbReference type="InterPro" id="IPR003439">
    <property type="entry name" value="ABC_transporter-like_ATP-bd"/>
</dbReference>
<keyword evidence="10" id="KW-0234">DNA repair</keyword>
<keyword evidence="2" id="KW-0963">Cytoplasm</keyword>
<dbReference type="RefSeq" id="WP_147943457.1">
    <property type="nucleotide sequence ID" value="NZ_CP108085.1"/>
</dbReference>
<evidence type="ECO:0000256" key="6">
    <source>
        <dbReference type="ARBA" id="ARBA00022769"/>
    </source>
</evidence>
<dbReference type="Proteomes" id="UP001432011">
    <property type="component" value="Chromosome"/>
</dbReference>
<dbReference type="EMBL" id="CP108085">
    <property type="protein sequence ID" value="WUP74816.1"/>
    <property type="molecule type" value="Genomic_DNA"/>
</dbReference>
<evidence type="ECO:0000256" key="10">
    <source>
        <dbReference type="ARBA" id="ARBA00023204"/>
    </source>
</evidence>
<keyword evidence="6" id="KW-0228">DNA excision</keyword>